<keyword evidence="1" id="KW-1133">Transmembrane helix</keyword>
<dbReference type="AlphaFoldDB" id="K0B164"/>
<evidence type="ECO:0000313" key="2">
    <source>
        <dbReference type="EMBL" id="AFS78376.1"/>
    </source>
</evidence>
<dbReference type="STRING" id="1128398.Curi_c13660"/>
<dbReference type="PROSITE" id="PS00409">
    <property type="entry name" value="PROKAR_NTER_METHYL"/>
    <property type="match status" value="1"/>
</dbReference>
<protein>
    <submittedName>
        <fullName evidence="2">N-terminal methylation site-containing protein, prepilin-type</fullName>
    </submittedName>
</protein>
<accession>K0B164</accession>
<keyword evidence="3" id="KW-1185">Reference proteome</keyword>
<dbReference type="HOGENOM" id="CLU_1831607_0_0_9"/>
<dbReference type="KEGG" id="cad:Curi_c13660"/>
<organism evidence="2 3">
    <name type="scientific">Gottschalkia acidurici (strain ATCC 7906 / DSM 604 / BCRC 14475 / CIP 104303 / KCTC 5404 / NCIMB 10678 / 9a)</name>
    <name type="common">Clostridium acidurici</name>
    <dbReference type="NCBI Taxonomy" id="1128398"/>
    <lineage>
        <taxon>Bacteria</taxon>
        <taxon>Bacillati</taxon>
        <taxon>Bacillota</taxon>
        <taxon>Tissierellia</taxon>
        <taxon>Tissierellales</taxon>
        <taxon>Gottschalkiaceae</taxon>
        <taxon>Gottschalkia</taxon>
    </lineage>
</organism>
<dbReference type="Proteomes" id="UP000006094">
    <property type="component" value="Chromosome"/>
</dbReference>
<dbReference type="NCBIfam" id="TIGR02532">
    <property type="entry name" value="IV_pilin_GFxxxE"/>
    <property type="match status" value="1"/>
</dbReference>
<evidence type="ECO:0000256" key="1">
    <source>
        <dbReference type="SAM" id="Phobius"/>
    </source>
</evidence>
<reference evidence="2 3" key="1">
    <citation type="journal article" date="2012" name="PLoS ONE">
        <title>The purine-utilizing bacterium Clostridium acidurici 9a: a genome-guided metabolic reconsideration.</title>
        <authorList>
            <person name="Hartwich K."/>
            <person name="Poehlein A."/>
            <person name="Daniel R."/>
        </authorList>
    </citation>
    <scope>NUCLEOTIDE SEQUENCE [LARGE SCALE GENOMIC DNA]</scope>
    <source>
        <strain evidence="3">ATCC 7906 / DSM 604 / BCRC 14475 / CIP 104303 / KCTC 5404 / NCIMB 10678 / 9a</strain>
    </source>
</reference>
<dbReference type="Pfam" id="PF07963">
    <property type="entry name" value="N_methyl"/>
    <property type="match status" value="1"/>
</dbReference>
<gene>
    <name evidence="2" type="ordered locus">Curi_c13660</name>
</gene>
<evidence type="ECO:0000313" key="3">
    <source>
        <dbReference type="Proteomes" id="UP000006094"/>
    </source>
</evidence>
<keyword evidence="1" id="KW-0812">Transmembrane</keyword>
<feature type="transmembrane region" description="Helical" evidence="1">
    <location>
        <begin position="16"/>
        <end position="38"/>
    </location>
</feature>
<dbReference type="RefSeq" id="WP_014967513.1">
    <property type="nucleotide sequence ID" value="NC_018664.1"/>
</dbReference>
<sequence length="140" mass="15910">MFKKCSNNKGLTLVEVIVSIFLLGIVMISIGTLVNYNIKMNSKAKNQIIATTVAEDIIEEVKFSNKISVGEKTILYHNFVIDLKVEILNIEKDKNQGNKYVRNYDLYRIEVEVKLNDEVIEKLITYKTSQSGSGVSEMSR</sequence>
<proteinExistence type="predicted"/>
<name>K0B164_GOTA9</name>
<dbReference type="EMBL" id="CP003326">
    <property type="protein sequence ID" value="AFS78376.1"/>
    <property type="molecule type" value="Genomic_DNA"/>
</dbReference>
<keyword evidence="1" id="KW-0472">Membrane</keyword>
<dbReference type="InterPro" id="IPR012902">
    <property type="entry name" value="N_methyl_site"/>
</dbReference>